<keyword evidence="4 8" id="KW-0812">Transmembrane</keyword>
<evidence type="ECO:0000313" key="14">
    <source>
        <dbReference type="Proteomes" id="UP000003257"/>
    </source>
</evidence>
<proteinExistence type="inferred from homology"/>
<evidence type="ECO:0000256" key="6">
    <source>
        <dbReference type="ARBA" id="ARBA00023136"/>
    </source>
</evidence>
<evidence type="ECO:0000313" key="13">
    <source>
        <dbReference type="EMBL" id="EDQ04425.1"/>
    </source>
</evidence>
<evidence type="ECO:0000256" key="9">
    <source>
        <dbReference type="RuleBase" id="RU003357"/>
    </source>
</evidence>
<evidence type="ECO:0000256" key="8">
    <source>
        <dbReference type="PROSITE-ProRule" id="PRU01360"/>
    </source>
</evidence>
<feature type="domain" description="TonB-dependent receptor-like beta-barrel" evidence="11">
    <location>
        <begin position="307"/>
        <end position="778"/>
    </location>
</feature>
<dbReference type="InterPro" id="IPR039426">
    <property type="entry name" value="TonB-dep_rcpt-like"/>
</dbReference>
<dbReference type="Pfam" id="PF00593">
    <property type="entry name" value="TonB_dep_Rec_b-barrel"/>
    <property type="match status" value="1"/>
</dbReference>
<reference evidence="13 14" key="1">
    <citation type="submission" date="2007-11" db="EMBL/GenBank/DDBJ databases">
        <authorList>
            <person name="Wagner-Dobler I."/>
            <person name="Ferriera S."/>
            <person name="Johnson J."/>
            <person name="Kravitz S."/>
            <person name="Beeson K."/>
            <person name="Sutton G."/>
            <person name="Rogers Y.-H."/>
            <person name="Friedman R."/>
            <person name="Frazier M."/>
            <person name="Venter J.C."/>
        </authorList>
    </citation>
    <scope>NUCLEOTIDE SEQUENCE [LARGE SCALE GENOMIC DNA]</scope>
    <source>
        <strain evidence="13 14">HEL-45</strain>
    </source>
</reference>
<evidence type="ECO:0000256" key="3">
    <source>
        <dbReference type="ARBA" id="ARBA00022452"/>
    </source>
</evidence>
<dbReference type="Pfam" id="PF07715">
    <property type="entry name" value="Plug"/>
    <property type="match status" value="1"/>
</dbReference>
<dbReference type="InterPro" id="IPR012910">
    <property type="entry name" value="Plug_dom"/>
</dbReference>
<feature type="domain" description="TonB-dependent receptor plug" evidence="12">
    <location>
        <begin position="133"/>
        <end position="232"/>
    </location>
</feature>
<accession>A0ABM9X4I7</accession>
<feature type="region of interest" description="Disordered" evidence="10">
    <location>
        <begin position="34"/>
        <end position="68"/>
    </location>
</feature>
<evidence type="ECO:0000256" key="2">
    <source>
        <dbReference type="ARBA" id="ARBA00022448"/>
    </source>
</evidence>
<keyword evidence="6 8" id="KW-0472">Membrane</keyword>
<dbReference type="InterPro" id="IPR036942">
    <property type="entry name" value="Beta-barrel_TonB_sf"/>
</dbReference>
<evidence type="ECO:0000256" key="5">
    <source>
        <dbReference type="ARBA" id="ARBA00023077"/>
    </source>
</evidence>
<dbReference type="Proteomes" id="UP000003257">
    <property type="component" value="Unassembled WGS sequence"/>
</dbReference>
<comment type="similarity">
    <text evidence="8 9">Belongs to the TonB-dependent receptor family.</text>
</comment>
<feature type="compositionally biased region" description="Low complexity" evidence="10">
    <location>
        <begin position="48"/>
        <end position="58"/>
    </location>
</feature>
<comment type="caution">
    <text evidence="13">The sequence shown here is derived from an EMBL/GenBank/DDBJ whole genome shotgun (WGS) entry which is preliminary data.</text>
</comment>
<keyword evidence="5 9" id="KW-0798">TonB box</keyword>
<gene>
    <name evidence="13" type="ORF">OIHEL45_15889</name>
</gene>
<evidence type="ECO:0000259" key="11">
    <source>
        <dbReference type="Pfam" id="PF00593"/>
    </source>
</evidence>
<dbReference type="Gene3D" id="2.40.170.20">
    <property type="entry name" value="TonB-dependent receptor, beta-barrel domain"/>
    <property type="match status" value="1"/>
</dbReference>
<dbReference type="InterPro" id="IPR037066">
    <property type="entry name" value="Plug_dom_sf"/>
</dbReference>
<dbReference type="Gene3D" id="2.170.130.10">
    <property type="entry name" value="TonB-dependent receptor, plug domain"/>
    <property type="match status" value="1"/>
</dbReference>
<dbReference type="PANTHER" id="PTHR32552:SF83">
    <property type="entry name" value="BLR3904 PROTEIN"/>
    <property type="match status" value="1"/>
</dbReference>
<dbReference type="PANTHER" id="PTHR32552">
    <property type="entry name" value="FERRICHROME IRON RECEPTOR-RELATED"/>
    <property type="match status" value="1"/>
</dbReference>
<evidence type="ECO:0000256" key="1">
    <source>
        <dbReference type="ARBA" id="ARBA00004571"/>
    </source>
</evidence>
<comment type="subcellular location">
    <subcellularLocation>
        <location evidence="1 8">Cell outer membrane</location>
        <topology evidence="1 8">Multi-pass membrane protein</topology>
    </subcellularLocation>
</comment>
<name>A0ABM9X4I7_9RHOB</name>
<protein>
    <submittedName>
        <fullName evidence="13">Outer membrane receptor for iron transport</fullName>
    </submittedName>
</protein>
<sequence>MMIGGFGASLAVACMATPGAAQDSDLIILPTVEVETTEKPTPRPAAKPAPRATQPAPRRAAKPRAAEPTVCTPALAGTPICAAEEAAERQAQELAEAQARTAAKAAAGGSSYVNQDAPFKANTLANSRMPGPMKDNPRTVTAITQEVLETTGTTSVRELARSTPGISLGFGEGGNSFGDNIYIRGFKANNDTYTDGIRSPGTGVAETFNTEQVEVTKGPAGTVGGRGTTGGAIDVISKSPQNVDFTKTVTTVTDAATVRQTIDTNKVINDRLQLRFNGMLQDGEVAGRDEITDDRQGAALALKFAATDALTLEGNLSYTKIEQTPDWGVPYVNNEELGLIGPVTEYGIDRDTFYGVPGRDFQTAEETVATAKATYAFDNGMTLTNTFRAARSTNDYVLTAPSSLIDNGSTNPEDWDVGLSFKSWNQQTDVLANVLELSGAAQFAGASHSYVFGLATSREEIEKLSYSNLSSEDYEPPAGQRGCTVSAINPDPIGEGCWTGEEPVLGTNLTETTVKTTSLYALDTVTLSNRLKVNGGLRVDMYDIARTGGTGEDAYSLSRDDVMMNWNLGATYAFDDRLNLYAAAATSTNPAGQELEAGGGFYGGLDDGGAGLAPEENTSLEIGAKYSFTPNFLFTAALYQTTKDQAREDIGPRGATVTSDTLKYRMRGLEFGVAGKVTERLSLFGGANFMDSKVLRSADSDNIGLSVANVAHEQLNLLATYQVTDKLMLGGRVNYQGAIDLGSVAANGRSIPDAWTFDLLGEYKVADNTLLKMGITNVSDETVYDAAYRSGTPFTYVAPGREVSVSLEMKF</sequence>
<evidence type="ECO:0000256" key="10">
    <source>
        <dbReference type="SAM" id="MobiDB-lite"/>
    </source>
</evidence>
<keyword evidence="14" id="KW-1185">Reference proteome</keyword>
<keyword evidence="2 8" id="KW-0813">Transport</keyword>
<organism evidence="13 14">
    <name type="scientific">Sulfitobacter indolifex HEL-45</name>
    <dbReference type="NCBI Taxonomy" id="391624"/>
    <lineage>
        <taxon>Bacteria</taxon>
        <taxon>Pseudomonadati</taxon>
        <taxon>Pseudomonadota</taxon>
        <taxon>Alphaproteobacteria</taxon>
        <taxon>Rhodobacterales</taxon>
        <taxon>Roseobacteraceae</taxon>
        <taxon>Sulfitobacter</taxon>
    </lineage>
</organism>
<dbReference type="PROSITE" id="PS52016">
    <property type="entry name" value="TONB_DEPENDENT_REC_3"/>
    <property type="match status" value="1"/>
</dbReference>
<evidence type="ECO:0000256" key="4">
    <source>
        <dbReference type="ARBA" id="ARBA00022692"/>
    </source>
</evidence>
<dbReference type="InterPro" id="IPR000531">
    <property type="entry name" value="Beta-barrel_TonB"/>
</dbReference>
<keyword evidence="7 8" id="KW-0998">Cell outer membrane</keyword>
<dbReference type="EMBL" id="ABID01000004">
    <property type="protein sequence ID" value="EDQ04425.1"/>
    <property type="molecule type" value="Genomic_DNA"/>
</dbReference>
<evidence type="ECO:0000259" key="12">
    <source>
        <dbReference type="Pfam" id="PF07715"/>
    </source>
</evidence>
<keyword evidence="3 8" id="KW-1134">Transmembrane beta strand</keyword>
<dbReference type="CDD" id="cd01347">
    <property type="entry name" value="ligand_gated_channel"/>
    <property type="match status" value="1"/>
</dbReference>
<keyword evidence="13" id="KW-0675">Receptor</keyword>
<evidence type="ECO:0000256" key="7">
    <source>
        <dbReference type="ARBA" id="ARBA00023237"/>
    </source>
</evidence>
<dbReference type="SUPFAM" id="SSF56935">
    <property type="entry name" value="Porins"/>
    <property type="match status" value="1"/>
</dbReference>